<evidence type="ECO:0008006" key="3">
    <source>
        <dbReference type="Google" id="ProtNLM"/>
    </source>
</evidence>
<evidence type="ECO:0000313" key="1">
    <source>
        <dbReference type="EMBL" id="POU61340.1"/>
    </source>
</evidence>
<organism evidence="1 2">
    <name type="scientific">Citrobacter amalonaticus</name>
    <dbReference type="NCBI Taxonomy" id="35703"/>
    <lineage>
        <taxon>Bacteria</taxon>
        <taxon>Pseudomonadati</taxon>
        <taxon>Pseudomonadota</taxon>
        <taxon>Gammaproteobacteria</taxon>
        <taxon>Enterobacterales</taxon>
        <taxon>Enterobacteriaceae</taxon>
        <taxon>Citrobacter</taxon>
    </lineage>
</organism>
<evidence type="ECO:0000313" key="2">
    <source>
        <dbReference type="Proteomes" id="UP000237003"/>
    </source>
</evidence>
<dbReference type="EMBL" id="PQLX01000012">
    <property type="protein sequence ID" value="POU61340.1"/>
    <property type="molecule type" value="Genomic_DNA"/>
</dbReference>
<protein>
    <recommendedName>
        <fullName evidence="3">Prophage protein</fullName>
    </recommendedName>
</protein>
<name>A0A2S4RRH2_CITAM</name>
<proteinExistence type="predicted"/>
<reference evidence="1 2" key="1">
    <citation type="submission" date="2018-01" db="EMBL/GenBank/DDBJ databases">
        <title>Complete genome sequences of 14 Citrobacter spp. isolated from plant in Canada.</title>
        <authorList>
            <person name="Bhandare S.G."/>
            <person name="Colavecchio A."/>
            <person name="Jeukens J."/>
            <person name="Emond-Rheault J.-G."/>
            <person name="Freschi L."/>
            <person name="Hamel J."/>
            <person name="Kukavica-Ibrulj I."/>
            <person name="Levesque R."/>
            <person name="Goodridge L."/>
        </authorList>
    </citation>
    <scope>NUCLEOTIDE SEQUENCE [LARGE SCALE GENOMIC DNA]</scope>
    <source>
        <strain evidence="1 2">S1285</strain>
    </source>
</reference>
<sequence>MFDFPQPGEKYRCSGFPDVVVSGVLADGIPWDMPYRCPGQVWNPYRRTYTILIRIIANGGMAEIPLSRFLRDFTCERPDVFKRDPENRHAVLREIAADPELQQYRARNLDIYRGDITPVRRPAPVVRKWRNHFAAETEIKPDNSYRHYL</sequence>
<dbReference type="Proteomes" id="UP000237003">
    <property type="component" value="Unassembled WGS sequence"/>
</dbReference>
<gene>
    <name evidence="1" type="ORF">C3430_23715</name>
</gene>
<comment type="caution">
    <text evidence="1">The sequence shown here is derived from an EMBL/GenBank/DDBJ whole genome shotgun (WGS) entry which is preliminary data.</text>
</comment>
<dbReference type="RefSeq" id="WP_103776831.1">
    <property type="nucleotide sequence ID" value="NZ_PQLX01000012.1"/>
</dbReference>
<dbReference type="OrthoDB" id="6570088at2"/>
<accession>A0A2S4RRH2</accession>
<dbReference type="AlphaFoldDB" id="A0A2S4RRH2"/>